<dbReference type="EMBL" id="UYYG01000025">
    <property type="protein sequence ID" value="VDN51608.1"/>
    <property type="molecule type" value="Genomic_DNA"/>
</dbReference>
<evidence type="ECO:0000313" key="8">
    <source>
        <dbReference type="EMBL" id="VDN51608.1"/>
    </source>
</evidence>
<gene>
    <name evidence="8" type="ORF">DME_LOCUS1581</name>
</gene>
<proteinExistence type="inferred from homology"/>
<dbReference type="OrthoDB" id="10056939at2759"/>
<evidence type="ECO:0000256" key="1">
    <source>
        <dbReference type="ARBA" id="ARBA00004123"/>
    </source>
</evidence>
<dbReference type="AlphaFoldDB" id="A0A158Q5C8"/>
<comment type="similarity">
    <text evidence="2">Belongs to the TALE/MEIS homeobox family.</text>
</comment>
<keyword evidence="4 6" id="KW-0371">Homeobox</keyword>
<evidence type="ECO:0000256" key="3">
    <source>
        <dbReference type="ARBA" id="ARBA00023125"/>
    </source>
</evidence>
<reference evidence="8 10" key="2">
    <citation type="submission" date="2018-11" db="EMBL/GenBank/DDBJ databases">
        <authorList>
            <consortium name="Pathogen Informatics"/>
        </authorList>
    </citation>
    <scope>NUCLEOTIDE SEQUENCE [LARGE SCALE GENOMIC DNA]</scope>
</reference>
<dbReference type="WBParaSite" id="DME_0000702901-mRNA-1">
    <property type="protein sequence ID" value="DME_0000702901-mRNA-1"/>
    <property type="gene ID" value="DME_0000702901"/>
</dbReference>
<comment type="subcellular location">
    <subcellularLocation>
        <location evidence="1 6">Nucleus</location>
    </subcellularLocation>
</comment>
<accession>A0A158Q5C8</accession>
<dbReference type="Pfam" id="PF16493">
    <property type="entry name" value="Meis_PKNOX_N"/>
    <property type="match status" value="1"/>
</dbReference>
<organism evidence="9 11">
    <name type="scientific">Dracunculus medinensis</name>
    <name type="common">Guinea worm</name>
    <dbReference type="NCBI Taxonomy" id="318479"/>
    <lineage>
        <taxon>Eukaryota</taxon>
        <taxon>Metazoa</taxon>
        <taxon>Ecdysozoa</taxon>
        <taxon>Nematoda</taxon>
        <taxon>Chromadorea</taxon>
        <taxon>Rhabditida</taxon>
        <taxon>Spirurina</taxon>
        <taxon>Dracunculoidea</taxon>
        <taxon>Dracunculidae</taxon>
        <taxon>Dracunculus</taxon>
    </lineage>
</organism>
<dbReference type="GO" id="GO:0005634">
    <property type="term" value="C:nucleus"/>
    <property type="evidence" value="ECO:0007669"/>
    <property type="project" value="UniProtKB-SubCell"/>
</dbReference>
<dbReference type="Pfam" id="PF05920">
    <property type="entry name" value="Homeobox_KN"/>
    <property type="match status" value="1"/>
</dbReference>
<dbReference type="GO" id="GO:0000987">
    <property type="term" value="F:cis-regulatory region sequence-specific DNA binding"/>
    <property type="evidence" value="ECO:0007669"/>
    <property type="project" value="UniProtKB-ARBA"/>
</dbReference>
<evidence type="ECO:0000256" key="2">
    <source>
        <dbReference type="ARBA" id="ARBA00009661"/>
    </source>
</evidence>
<keyword evidence="10" id="KW-1185">Reference proteome</keyword>
<dbReference type="SMART" id="SM00389">
    <property type="entry name" value="HOX"/>
    <property type="match status" value="1"/>
</dbReference>
<evidence type="ECO:0000313" key="11">
    <source>
        <dbReference type="WBParaSite" id="DME_0000702901-mRNA-1"/>
    </source>
</evidence>
<dbReference type="InterPro" id="IPR008422">
    <property type="entry name" value="KN_HD"/>
</dbReference>
<evidence type="ECO:0000259" key="7">
    <source>
        <dbReference type="PROSITE" id="PS50071"/>
    </source>
</evidence>
<evidence type="ECO:0000256" key="5">
    <source>
        <dbReference type="ARBA" id="ARBA00023242"/>
    </source>
</evidence>
<evidence type="ECO:0000313" key="9">
    <source>
        <dbReference type="Proteomes" id="UP000038040"/>
    </source>
</evidence>
<dbReference type="Gene3D" id="1.10.10.60">
    <property type="entry name" value="Homeodomain-like"/>
    <property type="match status" value="1"/>
</dbReference>
<evidence type="ECO:0000313" key="10">
    <source>
        <dbReference type="Proteomes" id="UP000274756"/>
    </source>
</evidence>
<dbReference type="STRING" id="318479.A0A158Q5C8"/>
<dbReference type="GO" id="GO:0006355">
    <property type="term" value="P:regulation of DNA-templated transcription"/>
    <property type="evidence" value="ECO:0007669"/>
    <property type="project" value="InterPro"/>
</dbReference>
<dbReference type="Proteomes" id="UP000274756">
    <property type="component" value="Unassembled WGS sequence"/>
</dbReference>
<dbReference type="PANTHER" id="PTHR11850">
    <property type="entry name" value="HOMEOBOX PROTEIN TRANSCRIPTION FACTORS"/>
    <property type="match status" value="1"/>
</dbReference>
<evidence type="ECO:0000256" key="6">
    <source>
        <dbReference type="PROSITE-ProRule" id="PRU00108"/>
    </source>
</evidence>
<feature type="domain" description="Homeobox" evidence="7">
    <location>
        <begin position="216"/>
        <end position="279"/>
    </location>
</feature>
<dbReference type="SUPFAM" id="SSF46689">
    <property type="entry name" value="Homeodomain-like"/>
    <property type="match status" value="1"/>
</dbReference>
<dbReference type="CDD" id="cd00086">
    <property type="entry name" value="homeodomain"/>
    <property type="match status" value="1"/>
</dbReference>
<reference evidence="11" key="1">
    <citation type="submission" date="2016-04" db="UniProtKB">
        <authorList>
            <consortium name="WormBaseParasite"/>
        </authorList>
    </citation>
    <scope>IDENTIFICATION</scope>
</reference>
<dbReference type="PROSITE" id="PS50071">
    <property type="entry name" value="HOMEOBOX_2"/>
    <property type="match status" value="1"/>
</dbReference>
<evidence type="ECO:0000256" key="4">
    <source>
        <dbReference type="ARBA" id="ARBA00023155"/>
    </source>
</evidence>
<dbReference type="InterPro" id="IPR050224">
    <property type="entry name" value="TALE_homeobox"/>
</dbReference>
<keyword evidence="3 6" id="KW-0238">DNA-binding</keyword>
<dbReference type="InterPro" id="IPR001356">
    <property type="entry name" value="HD"/>
</dbReference>
<keyword evidence="5 6" id="KW-0539">Nucleus</keyword>
<sequence>MYAKEITGGCGNPELPTNDDISLGRQTILVETLSSKNKSTTDHDDLVKSIKDHILYPIIELLLKKCEMAMFRISSKNFEIDDVIQLLSKLTAFGPTNFGDSELDKFLFNTVIMLRIHLMELAKVAELSNDFKLKYQYILKKKMNHDSVIGITGDSDDDIDMMVSIPLWHSETMQNSMIQKVSHSGEESNFMRDRNIALQMNEDKPSMNHVITDDDQTDYKKKTHLPPKAIEKLKTWLFLHALHPYPSENEKELLAKETGLQLGQVNNWFTNARRRILASATISPIWNAEQGEQCNPNSKKMRKTGR</sequence>
<name>A0A158Q5C8_DRAME</name>
<dbReference type="Proteomes" id="UP000038040">
    <property type="component" value="Unplaced"/>
</dbReference>
<protein>
    <submittedName>
        <fullName evidence="11">Homeobox domain-containing protein</fullName>
    </submittedName>
</protein>
<dbReference type="InterPro" id="IPR032453">
    <property type="entry name" value="PKNOX/Meis_N"/>
</dbReference>
<dbReference type="InterPro" id="IPR009057">
    <property type="entry name" value="Homeodomain-like_sf"/>
</dbReference>
<feature type="DNA-binding region" description="Homeobox" evidence="6">
    <location>
        <begin position="218"/>
        <end position="280"/>
    </location>
</feature>